<reference evidence="3" key="1">
    <citation type="submission" date="2019-09" db="EMBL/GenBank/DDBJ databases">
        <authorList>
            <person name="Teo W.F.A."/>
            <person name="Duangmal K."/>
        </authorList>
    </citation>
    <scope>NUCLEOTIDE SEQUENCE [LARGE SCALE GENOMIC DNA]</scope>
    <source>
        <strain evidence="3">K81G1</strain>
    </source>
</reference>
<dbReference type="RefSeq" id="WP_144748425.1">
    <property type="nucleotide sequence ID" value="NZ_VMNW02000045.1"/>
</dbReference>
<comment type="caution">
    <text evidence="3">The sequence shown here is derived from an EMBL/GenBank/DDBJ whole genome shotgun (WGS) entry which is preliminary data.</text>
</comment>
<dbReference type="SUPFAM" id="SSF69318">
    <property type="entry name" value="Integrin alpha N-terminal domain"/>
    <property type="match status" value="1"/>
</dbReference>
<dbReference type="EMBL" id="VMNW02000045">
    <property type="protein sequence ID" value="KAA9156973.1"/>
    <property type="molecule type" value="Genomic_DNA"/>
</dbReference>
<keyword evidence="1 2" id="KW-0732">Signal</keyword>
<proteinExistence type="predicted"/>
<organism evidence="3 4">
    <name type="scientific">Amycolatopsis acidicola</name>
    <dbReference type="NCBI Taxonomy" id="2596893"/>
    <lineage>
        <taxon>Bacteria</taxon>
        <taxon>Bacillati</taxon>
        <taxon>Actinomycetota</taxon>
        <taxon>Actinomycetes</taxon>
        <taxon>Pseudonocardiales</taxon>
        <taxon>Pseudonocardiaceae</taxon>
        <taxon>Amycolatopsis</taxon>
    </lineage>
</organism>
<dbReference type="Proteomes" id="UP000319769">
    <property type="component" value="Unassembled WGS sequence"/>
</dbReference>
<dbReference type="InterPro" id="IPR028994">
    <property type="entry name" value="Integrin_alpha_N"/>
</dbReference>
<evidence type="ECO:0000313" key="3">
    <source>
        <dbReference type="EMBL" id="KAA9156973.1"/>
    </source>
</evidence>
<name>A0A5N0UZV3_9PSEU</name>
<protein>
    <submittedName>
        <fullName evidence="3">VCBS repeat-containing protein</fullName>
    </submittedName>
</protein>
<keyword evidence="4" id="KW-1185">Reference proteome</keyword>
<dbReference type="InterPro" id="IPR013517">
    <property type="entry name" value="FG-GAP"/>
</dbReference>
<evidence type="ECO:0000256" key="1">
    <source>
        <dbReference type="ARBA" id="ARBA00022729"/>
    </source>
</evidence>
<evidence type="ECO:0000313" key="4">
    <source>
        <dbReference type="Proteomes" id="UP000319769"/>
    </source>
</evidence>
<dbReference type="PANTHER" id="PTHR46580">
    <property type="entry name" value="SENSOR KINASE-RELATED"/>
    <property type="match status" value="1"/>
</dbReference>
<dbReference type="Pfam" id="PF13517">
    <property type="entry name" value="FG-GAP_3"/>
    <property type="match status" value="1"/>
</dbReference>
<dbReference type="OrthoDB" id="3622040at2"/>
<gene>
    <name evidence="3" type="ORF">FPZ12_026525</name>
</gene>
<dbReference type="Gene3D" id="2.130.10.130">
    <property type="entry name" value="Integrin alpha, N-terminal"/>
    <property type="match status" value="1"/>
</dbReference>
<feature type="chain" id="PRO_5024459327" evidence="2">
    <location>
        <begin position="25"/>
        <end position="319"/>
    </location>
</feature>
<evidence type="ECO:0000256" key="2">
    <source>
        <dbReference type="SAM" id="SignalP"/>
    </source>
</evidence>
<dbReference type="PANTHER" id="PTHR46580:SF4">
    <property type="entry name" value="ATP_GTP-BINDING PROTEIN"/>
    <property type="match status" value="1"/>
</dbReference>
<feature type="signal peptide" evidence="2">
    <location>
        <begin position="1"/>
        <end position="24"/>
    </location>
</feature>
<accession>A0A5N0UZV3</accession>
<sequence length="319" mass="33649">MRAFALAGAAGLVSLALAAAPAQASVVLEQWSAGPFTAQIAVRAGDANGDGKADLVGVNTTGYGSYVKLSTGSAFQNQVNWGAGGIQQVEWYDHFVADADGDGRADLLEVGPNFGPYMAKSKTDIYGTDWFWTPTTWVSAVMQGQDRSLAADMNGDGLTDIIGLFYARIQVSLSTPTGGQQPVTWAAWVRGENATLAADANGDDKADLVLVDDTGVRVIVTGTNRWYDTPAQWTTRPFSGTKKTLTADIDGDGDADLIAVNDTDVQVMHSTGTTYTAPETWYTGAFAGTKETLTADVDGDGDADLVAVNDNDVWVLRTQ</sequence>
<dbReference type="AlphaFoldDB" id="A0A5N0UZV3"/>